<dbReference type="OrthoDB" id="789612at2"/>
<comment type="caution">
    <text evidence="1">The sequence shown here is derived from an EMBL/GenBank/DDBJ whole genome shotgun (WGS) entry which is preliminary data.</text>
</comment>
<dbReference type="InterPro" id="IPR045767">
    <property type="entry name" value="DUF6134"/>
</dbReference>
<dbReference type="AlphaFoldDB" id="A0A5C7GKY8"/>
<accession>A0A5C7GKY8</accession>
<proteinExistence type="predicted"/>
<keyword evidence="2" id="KW-1185">Reference proteome</keyword>
<name>A0A5C7GKY8_9FLAO</name>
<dbReference type="EMBL" id="VRKQ01000008">
    <property type="protein sequence ID" value="TXG38661.1"/>
    <property type="molecule type" value="Genomic_DNA"/>
</dbReference>
<dbReference type="Proteomes" id="UP000321080">
    <property type="component" value="Unassembled WGS sequence"/>
</dbReference>
<organism evidence="1 2">
    <name type="scientific">Seonamhaeicola maritimus</name>
    <dbReference type="NCBI Taxonomy" id="2591822"/>
    <lineage>
        <taxon>Bacteria</taxon>
        <taxon>Pseudomonadati</taxon>
        <taxon>Bacteroidota</taxon>
        <taxon>Flavobacteriia</taxon>
        <taxon>Flavobacteriales</taxon>
        <taxon>Flavobacteriaceae</taxon>
    </lineage>
</organism>
<dbReference type="Pfam" id="PF19630">
    <property type="entry name" value="DUF6134"/>
    <property type="match status" value="1"/>
</dbReference>
<evidence type="ECO:0000313" key="1">
    <source>
        <dbReference type="EMBL" id="TXG38661.1"/>
    </source>
</evidence>
<reference evidence="1 2" key="1">
    <citation type="submission" date="2019-08" db="EMBL/GenBank/DDBJ databases">
        <title>Seonamhaeicola sediminis sp. nov., isolated from marine sediment.</title>
        <authorList>
            <person name="Cao W.R."/>
        </authorList>
    </citation>
    <scope>NUCLEOTIDE SEQUENCE [LARGE SCALE GENOMIC DNA]</scope>
    <source>
        <strain evidence="1 2">1505</strain>
    </source>
</reference>
<gene>
    <name evidence="1" type="ORF">FUA22_01910</name>
</gene>
<sequence>MKNNKPIGSVTIYKQEVENSIIYTLESKIDTQFIIKFDIEAREKSVYKEGALVYSSIFRKLNDKVKINQSLSFHNGQYIFENMGKEEALSFNTIHRNLVTLFFNEPVSVQKIYSDKFKKMVSVTPLSKGKYKIVFPENNNSIYHYKNGKCTMIEVKGPFYKVKLIPEIK</sequence>
<evidence type="ECO:0000313" key="2">
    <source>
        <dbReference type="Proteomes" id="UP000321080"/>
    </source>
</evidence>
<dbReference type="RefSeq" id="WP_147766030.1">
    <property type="nucleotide sequence ID" value="NZ_VRKQ01000008.1"/>
</dbReference>
<protein>
    <submittedName>
        <fullName evidence="1">Uncharacterized protein</fullName>
    </submittedName>
</protein>